<protein>
    <submittedName>
        <fullName evidence="2">Uncharacterized protein</fullName>
    </submittedName>
</protein>
<dbReference type="STRING" id="1295009.MMINT_08630"/>
<keyword evidence="1" id="KW-1133">Transmembrane helix</keyword>
<evidence type="ECO:0000256" key="1">
    <source>
        <dbReference type="SAM" id="Phobius"/>
    </source>
</evidence>
<name>R9T6L9_METII</name>
<accession>R9T6L9</accession>
<feature type="transmembrane region" description="Helical" evidence="1">
    <location>
        <begin position="40"/>
        <end position="60"/>
    </location>
</feature>
<keyword evidence="3" id="KW-1185">Reference proteome</keyword>
<reference evidence="2 3" key="1">
    <citation type="journal article" date="2013" name="Genome Announc.">
        <title>Genome sequence of 'Candidatus Methanomassiliicoccus intestinalis' Issoire-Mx1, a third thermoplasmatales-related methanogenic archaeon from human feces.</title>
        <authorList>
            <person name="Borrel G."/>
            <person name="Harris H.M."/>
            <person name="Parisot N."/>
            <person name="Gaci N."/>
            <person name="Tottey W."/>
            <person name="Mihajlovski A."/>
            <person name="Deane J."/>
            <person name="Gribaldo S."/>
            <person name="Bardot O."/>
            <person name="Peyretaillade E."/>
            <person name="Peyret P."/>
            <person name="O'Toole P.W."/>
            <person name="Brugere J.F."/>
        </authorList>
    </citation>
    <scope>NUCLEOTIDE SEQUENCE [LARGE SCALE GENOMIC DNA]</scope>
    <source>
        <strain evidence="2 3">Issoire-Mx1</strain>
    </source>
</reference>
<dbReference type="KEGG" id="mer:MMINT_08630"/>
<organism evidence="2 3">
    <name type="scientific">Methanomassiliicoccus intestinalis (strain Issoire-Mx1)</name>
    <dbReference type="NCBI Taxonomy" id="1295009"/>
    <lineage>
        <taxon>Archaea</taxon>
        <taxon>Methanobacteriati</taxon>
        <taxon>Thermoplasmatota</taxon>
        <taxon>Thermoplasmata</taxon>
        <taxon>Methanomassiliicoccales</taxon>
        <taxon>Methanomassiliicoccaceae</taxon>
        <taxon>Methanomassiliicoccus</taxon>
    </lineage>
</organism>
<dbReference type="Proteomes" id="UP000014070">
    <property type="component" value="Chromosome"/>
</dbReference>
<dbReference type="RefSeq" id="WP_020448749.1">
    <property type="nucleotide sequence ID" value="NC_021353.1"/>
</dbReference>
<dbReference type="InParanoid" id="R9T6L9"/>
<feature type="transmembrane region" description="Helical" evidence="1">
    <location>
        <begin position="15"/>
        <end position="35"/>
    </location>
</feature>
<sequence>MSDMSAKEWLKSNEFKINAVLLVASLLIAIIGFVFNIGMIAGLGVLACIFFITYTIYGYVRVNGLGPE</sequence>
<dbReference type="GeneID" id="41323280"/>
<proteinExistence type="predicted"/>
<keyword evidence="1" id="KW-0472">Membrane</keyword>
<keyword evidence="1" id="KW-0812">Transmembrane</keyword>
<dbReference type="EMBL" id="CP005934">
    <property type="protein sequence ID" value="AGN26224.1"/>
    <property type="molecule type" value="Genomic_DNA"/>
</dbReference>
<dbReference type="AlphaFoldDB" id="R9T6L9"/>
<evidence type="ECO:0000313" key="2">
    <source>
        <dbReference type="EMBL" id="AGN26224.1"/>
    </source>
</evidence>
<gene>
    <name evidence="2" type="ORF">MMINT_08630</name>
</gene>
<evidence type="ECO:0000313" key="3">
    <source>
        <dbReference type="Proteomes" id="UP000014070"/>
    </source>
</evidence>
<dbReference type="HOGENOM" id="CLU_2783836_0_0_2"/>